<dbReference type="CDD" id="cd01650">
    <property type="entry name" value="RT_nLTR_like"/>
    <property type="match status" value="1"/>
</dbReference>
<dbReference type="PANTHER" id="PTHR48462">
    <property type="entry name" value="PROTEIN, PUTATIVE-RELATED"/>
    <property type="match status" value="1"/>
</dbReference>
<gene>
    <name evidence="3" type="ORF">Tci_014136</name>
</gene>
<dbReference type="Pfam" id="PF00078">
    <property type="entry name" value="RVT_1"/>
    <property type="match status" value="1"/>
</dbReference>
<dbReference type="PROSITE" id="PS50878">
    <property type="entry name" value="RT_POL"/>
    <property type="match status" value="1"/>
</dbReference>
<evidence type="ECO:0000313" key="3">
    <source>
        <dbReference type="EMBL" id="GEU42158.1"/>
    </source>
</evidence>
<name>A0A6L2JYG9_TANCI</name>
<feature type="domain" description="Reverse transcriptase" evidence="2">
    <location>
        <begin position="113"/>
        <end position="365"/>
    </location>
</feature>
<keyword evidence="3" id="KW-0548">Nucleotidyltransferase</keyword>
<dbReference type="SUPFAM" id="SSF56672">
    <property type="entry name" value="DNA/RNA polymerases"/>
    <property type="match status" value="1"/>
</dbReference>
<reference evidence="3" key="1">
    <citation type="journal article" date="2019" name="Sci. Rep.">
        <title>Draft genome of Tanacetum cinerariifolium, the natural source of mosquito coil.</title>
        <authorList>
            <person name="Yamashiro T."/>
            <person name="Shiraishi A."/>
            <person name="Satake H."/>
            <person name="Nakayama K."/>
        </authorList>
    </citation>
    <scope>NUCLEOTIDE SEQUENCE</scope>
</reference>
<keyword evidence="3" id="KW-0695">RNA-directed DNA polymerase</keyword>
<keyword evidence="3" id="KW-0808">Transferase</keyword>
<comment type="caution">
    <text evidence="3">The sequence shown here is derived from an EMBL/GenBank/DDBJ whole genome shotgun (WGS) entry which is preliminary data.</text>
</comment>
<organism evidence="3">
    <name type="scientific">Tanacetum cinerariifolium</name>
    <name type="common">Dalmatian daisy</name>
    <name type="synonym">Chrysanthemum cinerariifolium</name>
    <dbReference type="NCBI Taxonomy" id="118510"/>
    <lineage>
        <taxon>Eukaryota</taxon>
        <taxon>Viridiplantae</taxon>
        <taxon>Streptophyta</taxon>
        <taxon>Embryophyta</taxon>
        <taxon>Tracheophyta</taxon>
        <taxon>Spermatophyta</taxon>
        <taxon>Magnoliopsida</taxon>
        <taxon>eudicotyledons</taxon>
        <taxon>Gunneridae</taxon>
        <taxon>Pentapetalae</taxon>
        <taxon>asterids</taxon>
        <taxon>campanulids</taxon>
        <taxon>Asterales</taxon>
        <taxon>Asteraceae</taxon>
        <taxon>Asteroideae</taxon>
        <taxon>Anthemideae</taxon>
        <taxon>Anthemidinae</taxon>
        <taxon>Tanacetum</taxon>
    </lineage>
</organism>
<accession>A0A6L2JYG9</accession>
<dbReference type="PANTHER" id="PTHR48462:SF1">
    <property type="entry name" value="PROTEIN, PUTATIVE-RELATED"/>
    <property type="match status" value="1"/>
</dbReference>
<evidence type="ECO:0000256" key="1">
    <source>
        <dbReference type="SAM" id="Coils"/>
    </source>
</evidence>
<dbReference type="GO" id="GO:0003964">
    <property type="term" value="F:RNA-directed DNA polymerase activity"/>
    <property type="evidence" value="ECO:0007669"/>
    <property type="project" value="UniProtKB-KW"/>
</dbReference>
<dbReference type="InterPro" id="IPR000477">
    <property type="entry name" value="RT_dom"/>
</dbReference>
<proteinExistence type="predicted"/>
<sequence length="1527" mass="173784">MLKEDIKLWSKEVRKRSSDAKLSIQNKILNVDKVLDQGGFSEDNVKYHSSLLKDLQDINSTEALDIAQKAKVLWSIKGDENSNYFHGILNKKISHLAIRGVLADGEWIDEPYAKLVKDFPPISLIGSVYKIIAKALANRISFVMLNFISGVQSAFVANRQILDGPFILNELVSWCKHKKLKSMIFKIDFKKAFDSVRWDYLDDVLKAFGFGGIWGRWISGCLHNATGSVLVNGSPSSKFCFHKGLKQGDPLSPFLFILIMESLHVSFGKIMDVGLFKGIVINNSLTISHLFYVDDVVFIGEWDASNINTIDNVLKCFNMASGLRINIHKSKLMGIGVHSDEVYNSARIVGCSTFSTAFNYLGVNVGGTMSKISSWYEVVSKVKSRLSKWKVSSLSIGGRLTLLKSVISSMSLYHMSIFKVPLGVINHIESIRRSFFNGVDGSNKKMMWISWKKLLMSKKKGGLGLTSLFALNRGDNVFRIQYPRLYALETYKTISMADKMKHDSLSYSFHHIPRGGAEDIQFGLLNSCLANLLLPQMRDRWRESHVGGSKEEMCLCKVADGHFTTVVKVLSSSGVALYCDDTIKALEAKHPFKSPPSIPSVTFSEPFLVAEIDSVFSCLKSFPKAGRYPPILSEFVASAPLTPLLKLDNMIRPITVGTIWRCLVSKVAMKGVGIEISNLLSKYHNDGSLSMLTVDFSNAFNLMDRSALLHKIRQGDPLGHLLFPLTLHLLLHKIKDSCKLLFHAWYLNDGTVIGYSVKVARVLDIIKGLNSGQAVGGAFSRNTDFISGLAIRRATNAVDLISLLPQLHDPQSELLLLRSCMGIAKLFFGLRTYQPVHIDEVALFFDKAKVDSFYAFVSSRAQSWVLQDHILRDSGICGMDDDYVSALAYLRVTIPSFDFSCFTNKDTVPSKAQQTLANVLFSEMVKDMEVHFDMTMREKVVFECLRAPHAQDFLLTILIDGLVWRNKPDLYSMSMDDLYNNLEVYEPESKSSQLVNEDLEQIHLDDLEEIDLKWQMAMLTMRARRFMKNTGRKRNLNRNETKVLDLKDELKRTKTAQQTKIDGLERRVKKLEKKQMSRTHKLKRLYKVGLIARVISFSNDEGLSEEDASKQGRIIDYLDVDEDIILVNDQEMFDANKDLQGEEVVVEQEVVANKEQIVNAVQVSATATTVIINDINLAALEALKTSKPKIRGIVIKDHEEPSESRITITIISSKKSQDKVARKLQEDINEEERLIGERARQEEEAKIALIKTWEDIQAKVDANYQLAKRMQVEEQQELNEEEKAKLFMELLQKRRKLFAAKRTEEKRNRPPTKAQQRSLMCTYLKNIDGWKPKALKNKSFVEIQELFDKAMKRINTFVDFRTELVEESSKKVEAKITQEESSKRAGDELEQEIAKKQKIVDDKETANLKQLVKIIPEEDKKLVKDKYGSTRPEEDYDRVLWGDLKVMFDPHVEDEVWKLQQTYKVVRWTLFNSCGVHCLSLQSRHIYMLVEKRYPLTPVIITDMLNKKLHTDYFDEMTYQLLKLVIK</sequence>
<keyword evidence="1" id="KW-0175">Coiled coil</keyword>
<protein>
    <submittedName>
        <fullName evidence="3">RNA-directed DNA polymerase, eukaryota</fullName>
    </submittedName>
</protein>
<feature type="coiled-coil region" evidence="1">
    <location>
        <begin position="1214"/>
        <end position="1284"/>
    </location>
</feature>
<dbReference type="EMBL" id="BKCJ010001532">
    <property type="protein sequence ID" value="GEU42158.1"/>
    <property type="molecule type" value="Genomic_DNA"/>
</dbReference>
<evidence type="ECO:0000259" key="2">
    <source>
        <dbReference type="PROSITE" id="PS50878"/>
    </source>
</evidence>
<dbReference type="InterPro" id="IPR043502">
    <property type="entry name" value="DNA/RNA_pol_sf"/>
</dbReference>
<feature type="coiled-coil region" evidence="1">
    <location>
        <begin position="1036"/>
        <end position="1074"/>
    </location>
</feature>